<gene>
    <name evidence="2" type="ORF">LCGC14_2943680</name>
</gene>
<evidence type="ECO:0000313" key="2">
    <source>
        <dbReference type="EMBL" id="KKK68474.1"/>
    </source>
</evidence>
<sequence>KLDRNIRGLLEDAKRGEPGAERQAKMLVIQMIPALRQAMEGLMTPNMPEELKPAQPLVPLLPGNQGGGPQQQ</sequence>
<feature type="region of interest" description="Disordered" evidence="1">
    <location>
        <begin position="46"/>
        <end position="72"/>
    </location>
</feature>
<name>A0A0F8ZPY7_9ZZZZ</name>
<evidence type="ECO:0000256" key="1">
    <source>
        <dbReference type="SAM" id="MobiDB-lite"/>
    </source>
</evidence>
<organism evidence="2">
    <name type="scientific">marine sediment metagenome</name>
    <dbReference type="NCBI Taxonomy" id="412755"/>
    <lineage>
        <taxon>unclassified sequences</taxon>
        <taxon>metagenomes</taxon>
        <taxon>ecological metagenomes</taxon>
    </lineage>
</organism>
<protein>
    <submittedName>
        <fullName evidence="2">Uncharacterized protein</fullName>
    </submittedName>
</protein>
<accession>A0A0F8ZPY7</accession>
<dbReference type="AlphaFoldDB" id="A0A0F8ZPY7"/>
<feature type="non-terminal residue" evidence="2">
    <location>
        <position position="1"/>
    </location>
</feature>
<proteinExistence type="predicted"/>
<feature type="region of interest" description="Disordered" evidence="1">
    <location>
        <begin position="1"/>
        <end position="21"/>
    </location>
</feature>
<dbReference type="EMBL" id="LAZR01059115">
    <property type="protein sequence ID" value="KKK68474.1"/>
    <property type="molecule type" value="Genomic_DNA"/>
</dbReference>
<reference evidence="2" key="1">
    <citation type="journal article" date="2015" name="Nature">
        <title>Complex archaea that bridge the gap between prokaryotes and eukaryotes.</title>
        <authorList>
            <person name="Spang A."/>
            <person name="Saw J.H."/>
            <person name="Jorgensen S.L."/>
            <person name="Zaremba-Niedzwiedzka K."/>
            <person name="Martijn J."/>
            <person name="Lind A.E."/>
            <person name="van Eijk R."/>
            <person name="Schleper C."/>
            <person name="Guy L."/>
            <person name="Ettema T.J."/>
        </authorList>
    </citation>
    <scope>NUCLEOTIDE SEQUENCE</scope>
</reference>
<comment type="caution">
    <text evidence="2">The sequence shown here is derived from an EMBL/GenBank/DDBJ whole genome shotgun (WGS) entry which is preliminary data.</text>
</comment>